<gene>
    <name evidence="2" type="ORF">ACHAWU_006139</name>
</gene>
<keyword evidence="3" id="KW-1185">Reference proteome</keyword>
<dbReference type="EMBL" id="JALLBG020000250">
    <property type="protein sequence ID" value="KAL3757831.1"/>
    <property type="molecule type" value="Genomic_DNA"/>
</dbReference>
<protein>
    <recommendedName>
        <fullName evidence="4">Phytoene synthase</fullName>
    </recommendedName>
</protein>
<accession>A0ABD3M1I4</accession>
<feature type="region of interest" description="Disordered" evidence="1">
    <location>
        <begin position="80"/>
        <end position="129"/>
    </location>
</feature>
<evidence type="ECO:0000313" key="2">
    <source>
        <dbReference type="EMBL" id="KAL3757831.1"/>
    </source>
</evidence>
<dbReference type="AlphaFoldDB" id="A0ABD3M1I4"/>
<evidence type="ECO:0000256" key="1">
    <source>
        <dbReference type="SAM" id="MobiDB-lite"/>
    </source>
</evidence>
<organism evidence="2 3">
    <name type="scientific">Discostella pseudostelligera</name>
    <dbReference type="NCBI Taxonomy" id="259834"/>
    <lineage>
        <taxon>Eukaryota</taxon>
        <taxon>Sar</taxon>
        <taxon>Stramenopiles</taxon>
        <taxon>Ochrophyta</taxon>
        <taxon>Bacillariophyta</taxon>
        <taxon>Coscinodiscophyceae</taxon>
        <taxon>Thalassiosirophycidae</taxon>
        <taxon>Stephanodiscales</taxon>
        <taxon>Stephanodiscaceae</taxon>
        <taxon>Discostella</taxon>
    </lineage>
</organism>
<name>A0ABD3M1I4_9STRA</name>
<feature type="compositionally biased region" description="Low complexity" evidence="1">
    <location>
        <begin position="116"/>
        <end position="128"/>
    </location>
</feature>
<dbReference type="Gene3D" id="1.10.600.10">
    <property type="entry name" value="Farnesyl Diphosphate Synthase"/>
    <property type="match status" value="1"/>
</dbReference>
<feature type="region of interest" description="Disordered" evidence="1">
    <location>
        <begin position="251"/>
        <end position="271"/>
    </location>
</feature>
<reference evidence="2 3" key="1">
    <citation type="submission" date="2024-10" db="EMBL/GenBank/DDBJ databases">
        <title>Updated reference genomes for cyclostephanoid diatoms.</title>
        <authorList>
            <person name="Roberts W.R."/>
            <person name="Alverson A.J."/>
        </authorList>
    </citation>
    <scope>NUCLEOTIDE SEQUENCE [LARGE SCALE GENOMIC DNA]</scope>
    <source>
        <strain evidence="2 3">AJA232-27</strain>
    </source>
</reference>
<dbReference type="SUPFAM" id="SSF48576">
    <property type="entry name" value="Terpenoid synthases"/>
    <property type="match status" value="1"/>
</dbReference>
<feature type="region of interest" description="Disordered" evidence="1">
    <location>
        <begin position="26"/>
        <end position="52"/>
    </location>
</feature>
<sequence length="371" mass="40934">MPSSAQEGYFALRAYNVEIATIKDSASSSASSFSRRHGSFNTNNSMGDNNPMGMDVDPSFASRLRMRWWADAITEIFDDNTMGDATGGEDVNDVPNSGKEPRYPNPHPTTIPTLQSSSSSLHGGLHNNPTLRSLRRAVHEHQLTHRFLRRMTEAREFDLDVVQYDRLRDVAQYGEDTVSNMLYSTLECVGVRDEETDMVASDIGVSLGILTALRSTGFRAARGECSIPRDLTVKHSVTMDTLWSALGASLNPNDNNNTTTRTNATTLSSSSQEVLRNATVEMVDMATFHMQRARSKQSLVPKEARMCLLPAVCGIHYLNSLKECNYDVLHPSLVGGGGGGDGGDENSSRLERSRRLRLMFLLGRTWLTGTF</sequence>
<comment type="caution">
    <text evidence="2">The sequence shown here is derived from an EMBL/GenBank/DDBJ whole genome shotgun (WGS) entry which is preliminary data.</text>
</comment>
<dbReference type="InterPro" id="IPR008949">
    <property type="entry name" value="Isoprenoid_synthase_dom_sf"/>
</dbReference>
<evidence type="ECO:0000313" key="3">
    <source>
        <dbReference type="Proteomes" id="UP001530293"/>
    </source>
</evidence>
<dbReference type="Pfam" id="PF00494">
    <property type="entry name" value="SQS_PSY"/>
    <property type="match status" value="1"/>
</dbReference>
<dbReference type="Proteomes" id="UP001530293">
    <property type="component" value="Unassembled WGS sequence"/>
</dbReference>
<dbReference type="InterPro" id="IPR002060">
    <property type="entry name" value="Squ/phyt_synthse"/>
</dbReference>
<proteinExistence type="predicted"/>
<evidence type="ECO:0008006" key="4">
    <source>
        <dbReference type="Google" id="ProtNLM"/>
    </source>
</evidence>